<dbReference type="Proteomes" id="UP000185487">
    <property type="component" value="Chromosome"/>
</dbReference>
<evidence type="ECO:0000313" key="6">
    <source>
        <dbReference type="EMBL" id="SFH37260.1"/>
    </source>
</evidence>
<reference evidence="3 9" key="1">
    <citation type="submission" date="2016-04" db="EMBL/GenBank/DDBJ databases">
        <title>Complete genome sequencing and analysis of CBMB27, Methylobacterium phyllosphaerae isolated from leaf tissues of rice (Oryza sativa L.).</title>
        <authorList>
            <person name="Lee Y."/>
            <person name="Hwangbo K."/>
            <person name="Chung H."/>
            <person name="Yoo J."/>
            <person name="Kim K.Y."/>
            <person name="Sa T.M."/>
            <person name="Um Y."/>
            <person name="Madhaiyan M."/>
        </authorList>
    </citation>
    <scope>NUCLEOTIDE SEQUENCE [LARGE SCALE GENOMIC DNA]</scope>
    <source>
        <strain evidence="3 9">CBMB27</strain>
    </source>
</reference>
<dbReference type="InterPro" id="IPR047650">
    <property type="entry name" value="Transpos_IS110"/>
</dbReference>
<dbReference type="EMBL" id="CP015367">
    <property type="protein sequence ID" value="APT34706.1"/>
    <property type="molecule type" value="Genomic_DNA"/>
</dbReference>
<evidence type="ECO:0000313" key="10">
    <source>
        <dbReference type="Proteomes" id="UP000199140"/>
    </source>
</evidence>
<dbReference type="EMBL" id="CP015367">
    <property type="protein sequence ID" value="APT31957.1"/>
    <property type="molecule type" value="Genomic_DNA"/>
</dbReference>
<protein>
    <submittedName>
        <fullName evidence="7">Transposase</fullName>
    </submittedName>
</protein>
<dbReference type="Pfam" id="PF02371">
    <property type="entry name" value="Transposase_20"/>
    <property type="match status" value="1"/>
</dbReference>
<sequence>MRIIGLDIHRAFAEAVAWDDGKLRRLGRVDMRRDLLTAFAEQLSADDVVVVEATGNASAVVAVLAPHVKKVVIANPMQVRMIAHAKIKTDTIDAGVLAQLYASGFLPEVWVPDEPTQALRRQVTRRNQIVRQRSRLKNIIQSILHSHLIPSCPHADLCGAKGRAWLVEQVVPEDERLAIERHLREFDRLGEDLKVIERDLARSALTDESVKRLMTVPGIDMVVALALTAAIGEVTRFDEPQKLVSYLGLNPSVRQSGPGPAHHGRITKQGRGHARGMLVEAAWAAARAPGPLRAFFLRVRARRGQHVAAVATARKLAVVIWHLLTKSESYVWARPSLHAKKLRDLELRAGYKAARGQKGAAHAYNSKSHRDGERRWVEQAETVYARFVTGWNPQGPKKVRTGAATEVRR</sequence>
<evidence type="ECO:0000313" key="4">
    <source>
        <dbReference type="EMBL" id="APT34706.1"/>
    </source>
</evidence>
<dbReference type="NCBIfam" id="NF033542">
    <property type="entry name" value="transpos_IS110"/>
    <property type="match status" value="1"/>
</dbReference>
<dbReference type="EMBL" id="FOPK01000025">
    <property type="protein sequence ID" value="SFH45328.1"/>
    <property type="molecule type" value="Genomic_DNA"/>
</dbReference>
<dbReference type="KEGG" id="mphy:MCBMB27_02666"/>
<feature type="domain" description="Transposase IS110-like N-terminal" evidence="1">
    <location>
        <begin position="4"/>
        <end position="146"/>
    </location>
</feature>
<dbReference type="EMBL" id="FOPK01000024">
    <property type="protein sequence ID" value="SFH41972.1"/>
    <property type="molecule type" value="Genomic_DNA"/>
</dbReference>
<keyword evidence="9" id="KW-1185">Reference proteome</keyword>
<evidence type="ECO:0000259" key="1">
    <source>
        <dbReference type="Pfam" id="PF01548"/>
    </source>
</evidence>
<reference evidence="7 10" key="2">
    <citation type="submission" date="2016-10" db="EMBL/GenBank/DDBJ databases">
        <authorList>
            <person name="Varghese N."/>
            <person name="Submissions S."/>
        </authorList>
    </citation>
    <scope>NUCLEOTIDE SEQUENCE [LARGE SCALE GENOMIC DNA]</scope>
    <source>
        <strain evidence="7 10">CBMB27</strain>
    </source>
</reference>
<name>A0AAE8HVQ4_9HYPH</name>
<dbReference type="InterPro" id="IPR002525">
    <property type="entry name" value="Transp_IS110-like_N"/>
</dbReference>
<dbReference type="Proteomes" id="UP000199140">
    <property type="component" value="Unassembled WGS sequence"/>
</dbReference>
<dbReference type="InterPro" id="IPR003346">
    <property type="entry name" value="Transposase_20"/>
</dbReference>
<dbReference type="EMBL" id="FOPK01000012">
    <property type="protein sequence ID" value="SFH00915.1"/>
    <property type="molecule type" value="Genomic_DNA"/>
</dbReference>
<organism evidence="7 10">
    <name type="scientific">Methylobacterium phyllosphaerae</name>
    <dbReference type="NCBI Taxonomy" id="418223"/>
    <lineage>
        <taxon>Bacteria</taxon>
        <taxon>Pseudomonadati</taxon>
        <taxon>Pseudomonadota</taxon>
        <taxon>Alphaproteobacteria</taxon>
        <taxon>Hyphomicrobiales</taxon>
        <taxon>Methylobacteriaceae</taxon>
        <taxon>Methylobacterium</taxon>
    </lineage>
</organism>
<evidence type="ECO:0000313" key="9">
    <source>
        <dbReference type="Proteomes" id="UP000185487"/>
    </source>
</evidence>
<dbReference type="EMBL" id="FOPK01000022">
    <property type="protein sequence ID" value="SFH37260.1"/>
    <property type="molecule type" value="Genomic_DNA"/>
</dbReference>
<accession>A0AAE8HVQ4</accession>
<dbReference type="GO" id="GO:0006313">
    <property type="term" value="P:DNA transposition"/>
    <property type="evidence" value="ECO:0007669"/>
    <property type="project" value="InterPro"/>
</dbReference>
<evidence type="ECO:0000313" key="3">
    <source>
        <dbReference type="EMBL" id="APT31957.1"/>
    </source>
</evidence>
<evidence type="ECO:0000313" key="7">
    <source>
        <dbReference type="EMBL" id="SFH41972.1"/>
    </source>
</evidence>
<dbReference type="AlphaFoldDB" id="A0AAE8HVQ4"/>
<dbReference type="GO" id="GO:0003677">
    <property type="term" value="F:DNA binding"/>
    <property type="evidence" value="ECO:0007669"/>
    <property type="project" value="InterPro"/>
</dbReference>
<evidence type="ECO:0000313" key="8">
    <source>
        <dbReference type="EMBL" id="SFH45328.1"/>
    </source>
</evidence>
<dbReference type="GO" id="GO:0004803">
    <property type="term" value="F:transposase activity"/>
    <property type="evidence" value="ECO:0007669"/>
    <property type="project" value="InterPro"/>
</dbReference>
<gene>
    <name evidence="3" type="ORF">MCBMB27_02666</name>
    <name evidence="4" type="ORF">MCBMB27_05415</name>
    <name evidence="5" type="ORF">SAMN05192567_1121</name>
    <name evidence="6" type="ORF">SAMN05192567_1221</name>
    <name evidence="7" type="ORF">SAMN05192567_1241</name>
    <name evidence="8" type="ORF">SAMN05192567_12594</name>
</gene>
<evidence type="ECO:0000259" key="2">
    <source>
        <dbReference type="Pfam" id="PF02371"/>
    </source>
</evidence>
<evidence type="ECO:0000313" key="5">
    <source>
        <dbReference type="EMBL" id="SFH00915.1"/>
    </source>
</evidence>
<dbReference type="KEGG" id="mphy:MCBMB27_05415"/>
<feature type="domain" description="Transposase IS116/IS110/IS902 C-terminal" evidence="2">
    <location>
        <begin position="211"/>
        <end position="295"/>
    </location>
</feature>
<proteinExistence type="predicted"/>
<dbReference type="PANTHER" id="PTHR33055:SF13">
    <property type="entry name" value="TRANSPOSASE"/>
    <property type="match status" value="1"/>
</dbReference>
<dbReference type="PANTHER" id="PTHR33055">
    <property type="entry name" value="TRANSPOSASE FOR INSERTION SEQUENCE ELEMENT IS1111A"/>
    <property type="match status" value="1"/>
</dbReference>
<dbReference type="Pfam" id="PF01548">
    <property type="entry name" value="DEDD_Tnp_IS110"/>
    <property type="match status" value="1"/>
</dbReference>